<dbReference type="Gene3D" id="1.10.10.10">
    <property type="entry name" value="Winged helix-like DNA-binding domain superfamily/Winged helix DNA-binding domain"/>
    <property type="match status" value="1"/>
</dbReference>
<dbReference type="InterPro" id="IPR008920">
    <property type="entry name" value="TF_FadR/GntR_C"/>
</dbReference>
<dbReference type="Proteomes" id="UP000578819">
    <property type="component" value="Unassembled WGS sequence"/>
</dbReference>
<dbReference type="SUPFAM" id="SSF46785">
    <property type="entry name" value="Winged helix' DNA-binding domain"/>
    <property type="match status" value="1"/>
</dbReference>
<keyword evidence="1" id="KW-0805">Transcription regulation</keyword>
<dbReference type="PANTHER" id="PTHR43537:SF45">
    <property type="entry name" value="GNTR FAMILY REGULATORY PROTEIN"/>
    <property type="match status" value="1"/>
</dbReference>
<dbReference type="RefSeq" id="WP_312881763.1">
    <property type="nucleotide sequence ID" value="NZ_JACHJW010000001.1"/>
</dbReference>
<dbReference type="SMART" id="SM00895">
    <property type="entry name" value="FCD"/>
    <property type="match status" value="1"/>
</dbReference>
<dbReference type="InterPro" id="IPR036388">
    <property type="entry name" value="WH-like_DNA-bd_sf"/>
</dbReference>
<keyword evidence="6" id="KW-1185">Reference proteome</keyword>
<accession>A0A7W7SLB8</accession>
<dbReference type="SUPFAM" id="SSF48008">
    <property type="entry name" value="GntR ligand-binding domain-like"/>
    <property type="match status" value="1"/>
</dbReference>
<gene>
    <name evidence="5" type="ORF">FHR38_000635</name>
</gene>
<dbReference type="Pfam" id="PF07729">
    <property type="entry name" value="FCD"/>
    <property type="match status" value="1"/>
</dbReference>
<dbReference type="GO" id="GO:0003677">
    <property type="term" value="F:DNA binding"/>
    <property type="evidence" value="ECO:0007669"/>
    <property type="project" value="UniProtKB-KW"/>
</dbReference>
<sequence>MTAEWRTGDATTGSTGGNLGLATLGGRQSLREEVAQALRAAIVAGQLRPGTIYSAPTLAGQFGVSPTPVREAILDLAKEGLVTIAKNKGFRISSLSDEELDEITEIRELLEIPVVAKQVGRLSAEQLKRLRALADSVVAAASRGDMVGYIEADTAFHLTLLSSAGNRRLVDMIAHLRNRTRLYGLDALVKSGQLVASADEHVQLVELLETGNREAVTDLMRRHLRHVRGIWANRPESEHGETRG</sequence>
<dbReference type="InterPro" id="IPR000524">
    <property type="entry name" value="Tscrpt_reg_HTH_GntR"/>
</dbReference>
<feature type="domain" description="HTH gntR-type" evidence="4">
    <location>
        <begin position="28"/>
        <end position="95"/>
    </location>
</feature>
<keyword evidence="3" id="KW-0804">Transcription</keyword>
<evidence type="ECO:0000313" key="5">
    <source>
        <dbReference type="EMBL" id="MBB4956902.1"/>
    </source>
</evidence>
<evidence type="ECO:0000256" key="2">
    <source>
        <dbReference type="ARBA" id="ARBA00023125"/>
    </source>
</evidence>
<dbReference type="Pfam" id="PF00392">
    <property type="entry name" value="GntR"/>
    <property type="match status" value="1"/>
</dbReference>
<dbReference type="EMBL" id="JACHJW010000001">
    <property type="protein sequence ID" value="MBB4956902.1"/>
    <property type="molecule type" value="Genomic_DNA"/>
</dbReference>
<dbReference type="Gene3D" id="1.20.120.530">
    <property type="entry name" value="GntR ligand-binding domain-like"/>
    <property type="match status" value="1"/>
</dbReference>
<protein>
    <submittedName>
        <fullName evidence="5">DNA-binding GntR family transcriptional regulator</fullName>
    </submittedName>
</protein>
<reference evidence="5 6" key="1">
    <citation type="submission" date="2020-08" db="EMBL/GenBank/DDBJ databases">
        <title>Sequencing the genomes of 1000 actinobacteria strains.</title>
        <authorList>
            <person name="Klenk H.-P."/>
        </authorList>
    </citation>
    <scope>NUCLEOTIDE SEQUENCE [LARGE SCALE GENOMIC DNA]</scope>
    <source>
        <strain evidence="5 6">DSM 45886</strain>
    </source>
</reference>
<dbReference type="GO" id="GO:0003700">
    <property type="term" value="F:DNA-binding transcription factor activity"/>
    <property type="evidence" value="ECO:0007669"/>
    <property type="project" value="InterPro"/>
</dbReference>
<evidence type="ECO:0000259" key="4">
    <source>
        <dbReference type="PROSITE" id="PS50949"/>
    </source>
</evidence>
<name>A0A7W7SLB8_9ACTN</name>
<evidence type="ECO:0000256" key="1">
    <source>
        <dbReference type="ARBA" id="ARBA00023015"/>
    </source>
</evidence>
<dbReference type="CDD" id="cd07377">
    <property type="entry name" value="WHTH_GntR"/>
    <property type="match status" value="1"/>
</dbReference>
<dbReference type="PROSITE" id="PS50949">
    <property type="entry name" value="HTH_GNTR"/>
    <property type="match status" value="1"/>
</dbReference>
<proteinExistence type="predicted"/>
<dbReference type="PANTHER" id="PTHR43537">
    <property type="entry name" value="TRANSCRIPTIONAL REGULATOR, GNTR FAMILY"/>
    <property type="match status" value="1"/>
</dbReference>
<evidence type="ECO:0000256" key="3">
    <source>
        <dbReference type="ARBA" id="ARBA00023163"/>
    </source>
</evidence>
<dbReference type="SMART" id="SM00345">
    <property type="entry name" value="HTH_GNTR"/>
    <property type="match status" value="1"/>
</dbReference>
<dbReference type="InterPro" id="IPR011711">
    <property type="entry name" value="GntR_C"/>
</dbReference>
<evidence type="ECO:0000313" key="6">
    <source>
        <dbReference type="Proteomes" id="UP000578819"/>
    </source>
</evidence>
<dbReference type="AlphaFoldDB" id="A0A7W7SLB8"/>
<comment type="caution">
    <text evidence="5">The sequence shown here is derived from an EMBL/GenBank/DDBJ whole genome shotgun (WGS) entry which is preliminary data.</text>
</comment>
<dbReference type="InterPro" id="IPR036390">
    <property type="entry name" value="WH_DNA-bd_sf"/>
</dbReference>
<organism evidence="5 6">
    <name type="scientific">Micromonospora polyrhachis</name>
    <dbReference type="NCBI Taxonomy" id="1282883"/>
    <lineage>
        <taxon>Bacteria</taxon>
        <taxon>Bacillati</taxon>
        <taxon>Actinomycetota</taxon>
        <taxon>Actinomycetes</taxon>
        <taxon>Micromonosporales</taxon>
        <taxon>Micromonosporaceae</taxon>
        <taxon>Micromonospora</taxon>
    </lineage>
</organism>
<keyword evidence="2 5" id="KW-0238">DNA-binding</keyword>